<protein>
    <recommendedName>
        <fullName evidence="2">DNA polymerase III subunit delta'</fullName>
        <ecNumber evidence="1">2.7.7.7</ecNumber>
    </recommendedName>
</protein>
<organism evidence="10">
    <name type="scientific">uncultured Frankineae bacterium</name>
    <dbReference type="NCBI Taxonomy" id="437475"/>
    <lineage>
        <taxon>Bacteria</taxon>
        <taxon>Bacillati</taxon>
        <taxon>Actinomycetota</taxon>
        <taxon>Actinomycetes</taxon>
        <taxon>Frankiales</taxon>
        <taxon>environmental samples</taxon>
    </lineage>
</organism>
<evidence type="ECO:0000256" key="6">
    <source>
        <dbReference type="ARBA" id="ARBA00022932"/>
    </source>
</evidence>
<dbReference type="NCBIfam" id="NF005926">
    <property type="entry name" value="PRK07940.1"/>
    <property type="match status" value="1"/>
</dbReference>
<keyword evidence="4 10" id="KW-0548">Nucleotidyltransferase</keyword>
<dbReference type="PANTHER" id="PTHR11669:SF8">
    <property type="entry name" value="DNA POLYMERASE III SUBUNIT DELTA"/>
    <property type="match status" value="1"/>
</dbReference>
<evidence type="ECO:0000256" key="8">
    <source>
        <dbReference type="SAM" id="MobiDB-lite"/>
    </source>
</evidence>
<feature type="compositionally biased region" description="Gly residues" evidence="8">
    <location>
        <begin position="277"/>
        <end position="289"/>
    </location>
</feature>
<dbReference type="GO" id="GO:0008408">
    <property type="term" value="F:3'-5' exonuclease activity"/>
    <property type="evidence" value="ECO:0007669"/>
    <property type="project" value="InterPro"/>
</dbReference>
<feature type="region of interest" description="Disordered" evidence="8">
    <location>
        <begin position="276"/>
        <end position="307"/>
    </location>
</feature>
<dbReference type="NCBIfam" id="TIGR00678">
    <property type="entry name" value="holB"/>
    <property type="match status" value="1"/>
</dbReference>
<keyword evidence="6" id="KW-0239">DNA-directed DNA polymerase</keyword>
<dbReference type="Gene3D" id="3.40.50.300">
    <property type="entry name" value="P-loop containing nucleotide triphosphate hydrolases"/>
    <property type="match status" value="1"/>
</dbReference>
<proteinExistence type="predicted"/>
<evidence type="ECO:0000256" key="3">
    <source>
        <dbReference type="ARBA" id="ARBA00022679"/>
    </source>
</evidence>
<dbReference type="InterPro" id="IPR027417">
    <property type="entry name" value="P-loop_NTPase"/>
</dbReference>
<dbReference type="GO" id="GO:0003677">
    <property type="term" value="F:DNA binding"/>
    <property type="evidence" value="ECO:0007669"/>
    <property type="project" value="InterPro"/>
</dbReference>
<dbReference type="SUPFAM" id="SSF52540">
    <property type="entry name" value="P-loop containing nucleoside triphosphate hydrolases"/>
    <property type="match status" value="1"/>
</dbReference>
<keyword evidence="5" id="KW-0235">DNA replication</keyword>
<dbReference type="EMBL" id="CADCUE010000311">
    <property type="protein sequence ID" value="CAA9364292.1"/>
    <property type="molecule type" value="Genomic_DNA"/>
</dbReference>
<dbReference type="Pfam" id="PF09115">
    <property type="entry name" value="DNApol3-delta_C"/>
    <property type="match status" value="1"/>
</dbReference>
<dbReference type="GO" id="GO:0009360">
    <property type="term" value="C:DNA polymerase III complex"/>
    <property type="evidence" value="ECO:0007669"/>
    <property type="project" value="InterPro"/>
</dbReference>
<evidence type="ECO:0000256" key="4">
    <source>
        <dbReference type="ARBA" id="ARBA00022695"/>
    </source>
</evidence>
<evidence type="ECO:0000259" key="9">
    <source>
        <dbReference type="Pfam" id="PF09115"/>
    </source>
</evidence>
<dbReference type="InterPro" id="IPR015199">
    <property type="entry name" value="DNA_pol_III_delta_C"/>
</dbReference>
<dbReference type="GO" id="GO:0003887">
    <property type="term" value="F:DNA-directed DNA polymerase activity"/>
    <property type="evidence" value="ECO:0007669"/>
    <property type="project" value="UniProtKB-KW"/>
</dbReference>
<evidence type="ECO:0000256" key="5">
    <source>
        <dbReference type="ARBA" id="ARBA00022705"/>
    </source>
</evidence>
<evidence type="ECO:0000256" key="1">
    <source>
        <dbReference type="ARBA" id="ARBA00012417"/>
    </source>
</evidence>
<accession>A0A6J4MQD8</accession>
<dbReference type="GO" id="GO:0006261">
    <property type="term" value="P:DNA-templated DNA replication"/>
    <property type="evidence" value="ECO:0007669"/>
    <property type="project" value="TreeGrafter"/>
</dbReference>
<dbReference type="InterPro" id="IPR004622">
    <property type="entry name" value="DNA_pol_HolB"/>
</dbReference>
<evidence type="ECO:0000313" key="10">
    <source>
        <dbReference type="EMBL" id="CAA9364292.1"/>
    </source>
</evidence>
<dbReference type="EC" id="2.7.7.7" evidence="1"/>
<keyword evidence="3 10" id="KW-0808">Transferase</keyword>
<dbReference type="AlphaFoldDB" id="A0A6J4MQD8"/>
<dbReference type="Pfam" id="PF13177">
    <property type="entry name" value="DNA_pol3_delta2"/>
    <property type="match status" value="1"/>
</dbReference>
<comment type="catalytic activity">
    <reaction evidence="7">
        <text>DNA(n) + a 2'-deoxyribonucleoside 5'-triphosphate = DNA(n+1) + diphosphate</text>
        <dbReference type="Rhea" id="RHEA:22508"/>
        <dbReference type="Rhea" id="RHEA-COMP:17339"/>
        <dbReference type="Rhea" id="RHEA-COMP:17340"/>
        <dbReference type="ChEBI" id="CHEBI:33019"/>
        <dbReference type="ChEBI" id="CHEBI:61560"/>
        <dbReference type="ChEBI" id="CHEBI:173112"/>
        <dbReference type="EC" id="2.7.7.7"/>
    </reaction>
</comment>
<feature type="domain" description="DNA polymerase III delta subunit C-terminal" evidence="9">
    <location>
        <begin position="319"/>
        <end position="381"/>
    </location>
</feature>
<dbReference type="InterPro" id="IPR050238">
    <property type="entry name" value="DNA_Rep/Repair_Clamp_Loader"/>
</dbReference>
<gene>
    <name evidence="10" type="ORF">AVDCRST_MAG16-3343</name>
</gene>
<reference evidence="10" key="1">
    <citation type="submission" date="2020-02" db="EMBL/GenBank/DDBJ databases">
        <authorList>
            <person name="Meier V. D."/>
        </authorList>
    </citation>
    <scope>NUCLEOTIDE SEQUENCE</scope>
    <source>
        <strain evidence="10">AVDCRST_MAG16</strain>
    </source>
</reference>
<dbReference type="PANTHER" id="PTHR11669">
    <property type="entry name" value="REPLICATION FACTOR C / DNA POLYMERASE III GAMMA-TAU SUBUNIT"/>
    <property type="match status" value="1"/>
</dbReference>
<name>A0A6J4MQD8_9ACTN</name>
<evidence type="ECO:0000256" key="7">
    <source>
        <dbReference type="ARBA" id="ARBA00049244"/>
    </source>
</evidence>
<sequence>MTVFADLVGQETVVAQLQAAAAGAARLRAGQAEAGGGMTHAWLFTGPPGSGRSIAAKAFAAALQCDTGVGCGHCGACEQVLSGAHPDVALIVPEGLSISVKDARRIILRSAHAPTLGRWQVTLIEDADRLTDDASNALLKALEEPPAHSVLLLSAPSAEDLLPTIRSRCRLARLRTPPSDAVARVLVERDGVDPAMASFAAQAAQGHIGRAKRLATDEQARRERRDVLALPRSLQGVGSALSAAADLVDAAKDEAARLTTGRDAAEKESLSTALGVGATGKGVTGGRGSAGALKELEKTQKSRGTRTQRDALDRALVDLAAFYRDVLQLQLGTGSALVHADLGEQSATIARATSAASTLRRIDAVLACREALDANVAPLLAVEAMALALRTG</sequence>
<evidence type="ECO:0000256" key="2">
    <source>
        <dbReference type="ARBA" id="ARBA00014363"/>
    </source>
</evidence>